<reference evidence="11 12" key="1">
    <citation type="submission" date="2024-01" db="EMBL/GenBank/DDBJ databases">
        <title>A draft genome for the cacao thread blight pathogen Marasmiellus scandens.</title>
        <authorList>
            <person name="Baruah I.K."/>
            <person name="Leung J."/>
            <person name="Bukari Y."/>
            <person name="Amoako-Attah I."/>
            <person name="Meinhardt L.W."/>
            <person name="Bailey B.A."/>
            <person name="Cohen S.P."/>
        </authorList>
    </citation>
    <scope>NUCLEOTIDE SEQUENCE [LARGE SCALE GENOMIC DNA]</scope>
    <source>
        <strain evidence="11 12">GH-19</strain>
    </source>
</reference>
<sequence length="507" mass="55285">MASQISNPNATVLVSELVPAGTNLTFPGSDPSCNRPFQVVSADICRIAMFIKTSGRSGINFEAWLPSNWTGRFLSTGNGGLGGCIQYEDLAYASALGFATVGADNGHKGMSGAPFLNNSDVVEDYAFRSIHTGVVVGKSLTETFYGHPHSKSYYLGCSTGGRQGLKSVQDFPDDFDGVVAGAPAADFNHLIAWMGHFFGITGNTSAPTFLSGKQWTDLVHPDILSQCDGIDGVKDAIIEDPDVCNYDPSGLVCTEGNQTDACITEMQAEAIRKIFKPFFIEGEFAYPRIQPGSEIEAATGPVRLYTGAPFIFTSDWFRFAVFNDPNFDVTTLSDKDWALAQELDPFNISTWSGDLSAFRGRQGKLLTYHGQTDGTISSKNSERYYEHVSETMSLGTSELDDFYRFFRISGMNHCFNGVGAWEIGQTLNGAGGIANLNLDPDSNVLMAMVRWVEEGVAPEDILGTKFVNDTVAQGVQFARRHCRYPLRNMYDGVGDPTKKESWSCQYV</sequence>
<dbReference type="Proteomes" id="UP001498398">
    <property type="component" value="Unassembled WGS sequence"/>
</dbReference>
<organism evidence="11 12">
    <name type="scientific">Marasmiellus scandens</name>
    <dbReference type="NCBI Taxonomy" id="2682957"/>
    <lineage>
        <taxon>Eukaryota</taxon>
        <taxon>Fungi</taxon>
        <taxon>Dikarya</taxon>
        <taxon>Basidiomycota</taxon>
        <taxon>Agaricomycotina</taxon>
        <taxon>Agaricomycetes</taxon>
        <taxon>Agaricomycetidae</taxon>
        <taxon>Agaricales</taxon>
        <taxon>Marasmiineae</taxon>
        <taxon>Omphalotaceae</taxon>
        <taxon>Marasmiellus</taxon>
    </lineage>
</organism>
<evidence type="ECO:0000256" key="4">
    <source>
        <dbReference type="ARBA" id="ARBA00022723"/>
    </source>
</evidence>
<dbReference type="PANTHER" id="PTHR33938">
    <property type="entry name" value="FERULOYL ESTERASE B-RELATED"/>
    <property type="match status" value="1"/>
</dbReference>
<proteinExistence type="inferred from homology"/>
<keyword evidence="5" id="KW-0732">Signal</keyword>
<evidence type="ECO:0000256" key="6">
    <source>
        <dbReference type="ARBA" id="ARBA00022801"/>
    </source>
</evidence>
<evidence type="ECO:0000256" key="1">
    <source>
        <dbReference type="ARBA" id="ARBA00006249"/>
    </source>
</evidence>
<evidence type="ECO:0000256" key="7">
    <source>
        <dbReference type="ARBA" id="ARBA00022837"/>
    </source>
</evidence>
<comment type="catalytic activity">
    <reaction evidence="9">
        <text>feruloyl-polysaccharide + H2O = ferulate + polysaccharide.</text>
        <dbReference type="EC" id="3.1.1.73"/>
    </reaction>
</comment>
<keyword evidence="3" id="KW-0624">Polysaccharide degradation</keyword>
<keyword evidence="4" id="KW-0479">Metal-binding</keyword>
<comment type="caution">
    <text evidence="11">The sequence shown here is derived from an EMBL/GenBank/DDBJ whole genome shotgun (WGS) entry which is preliminary data.</text>
</comment>
<keyword evidence="6 10" id="KW-0378">Hydrolase</keyword>
<keyword evidence="8" id="KW-1015">Disulfide bond</keyword>
<dbReference type="InterPro" id="IPR029058">
    <property type="entry name" value="AB_hydrolase_fold"/>
</dbReference>
<comment type="similarity">
    <text evidence="1 10">Belongs to the tannase family.</text>
</comment>
<dbReference type="SUPFAM" id="SSF53474">
    <property type="entry name" value="alpha/beta-Hydrolases"/>
    <property type="match status" value="1"/>
</dbReference>
<gene>
    <name evidence="11" type="ORF">VKT23_006388</name>
</gene>
<evidence type="ECO:0000256" key="10">
    <source>
        <dbReference type="RuleBase" id="RU361238"/>
    </source>
</evidence>
<evidence type="ECO:0000256" key="5">
    <source>
        <dbReference type="ARBA" id="ARBA00022729"/>
    </source>
</evidence>
<dbReference type="EMBL" id="JBANRG010000008">
    <property type="protein sequence ID" value="KAK7464222.1"/>
    <property type="molecule type" value="Genomic_DNA"/>
</dbReference>
<evidence type="ECO:0000313" key="12">
    <source>
        <dbReference type="Proteomes" id="UP001498398"/>
    </source>
</evidence>
<keyword evidence="7" id="KW-0106">Calcium</keyword>
<keyword evidence="12" id="KW-1185">Reference proteome</keyword>
<accession>A0ABR1JPP8</accession>
<dbReference type="EC" id="3.1.1.-" evidence="10"/>
<evidence type="ECO:0000256" key="9">
    <source>
        <dbReference type="ARBA" id="ARBA00034075"/>
    </source>
</evidence>
<dbReference type="Gene3D" id="3.40.50.1820">
    <property type="entry name" value="alpha/beta hydrolase"/>
    <property type="match status" value="1"/>
</dbReference>
<keyword evidence="3" id="KW-0858">Xylan degradation</keyword>
<protein>
    <recommendedName>
        <fullName evidence="10">Carboxylic ester hydrolase</fullName>
        <ecNumber evidence="10">3.1.1.-</ecNumber>
    </recommendedName>
</protein>
<name>A0ABR1JPP8_9AGAR</name>
<keyword evidence="3" id="KW-0119">Carbohydrate metabolism</keyword>
<evidence type="ECO:0000256" key="2">
    <source>
        <dbReference type="ARBA" id="ARBA00022487"/>
    </source>
</evidence>
<dbReference type="PANTHER" id="PTHR33938:SF15">
    <property type="entry name" value="FERULOYL ESTERASE B-RELATED"/>
    <property type="match status" value="1"/>
</dbReference>
<evidence type="ECO:0000256" key="3">
    <source>
        <dbReference type="ARBA" id="ARBA00022651"/>
    </source>
</evidence>
<evidence type="ECO:0000256" key="8">
    <source>
        <dbReference type="ARBA" id="ARBA00023157"/>
    </source>
</evidence>
<evidence type="ECO:0000313" key="11">
    <source>
        <dbReference type="EMBL" id="KAK7464222.1"/>
    </source>
</evidence>
<keyword evidence="2" id="KW-0719">Serine esterase</keyword>
<dbReference type="InterPro" id="IPR011118">
    <property type="entry name" value="Tannase/feruloyl_esterase"/>
</dbReference>
<dbReference type="Pfam" id="PF07519">
    <property type="entry name" value="Tannase"/>
    <property type="match status" value="1"/>
</dbReference>